<dbReference type="CDD" id="cd09881">
    <property type="entry name" value="PIN_VapC4-5_FitB-like"/>
    <property type="match status" value="1"/>
</dbReference>
<feature type="domain" description="PIN" evidence="8">
    <location>
        <begin position="5"/>
        <end position="128"/>
    </location>
</feature>
<dbReference type="AlphaFoldDB" id="A0A7W9SR91"/>
<evidence type="ECO:0000259" key="8">
    <source>
        <dbReference type="Pfam" id="PF01850"/>
    </source>
</evidence>
<gene>
    <name evidence="9" type="ORF">HNQ39_003167</name>
</gene>
<keyword evidence="4" id="KW-0479">Metal-binding</keyword>
<evidence type="ECO:0000313" key="10">
    <source>
        <dbReference type="Proteomes" id="UP000520814"/>
    </source>
</evidence>
<keyword evidence="3" id="KW-0540">Nuclease</keyword>
<evidence type="ECO:0000256" key="6">
    <source>
        <dbReference type="ARBA" id="ARBA00022842"/>
    </source>
</evidence>
<evidence type="ECO:0000256" key="7">
    <source>
        <dbReference type="ARBA" id="ARBA00038093"/>
    </source>
</evidence>
<dbReference type="InterPro" id="IPR029060">
    <property type="entry name" value="PIN-like_dom_sf"/>
</dbReference>
<dbReference type="Proteomes" id="UP000520814">
    <property type="component" value="Unassembled WGS sequence"/>
</dbReference>
<dbReference type="Gene3D" id="3.40.50.1010">
    <property type="entry name" value="5'-nuclease"/>
    <property type="match status" value="1"/>
</dbReference>
<dbReference type="InterPro" id="IPR050556">
    <property type="entry name" value="Type_II_TA_system_RNase"/>
</dbReference>
<evidence type="ECO:0000256" key="4">
    <source>
        <dbReference type="ARBA" id="ARBA00022723"/>
    </source>
</evidence>
<organism evidence="9 10">
    <name type="scientific">Armatimonas rosea</name>
    <dbReference type="NCBI Taxonomy" id="685828"/>
    <lineage>
        <taxon>Bacteria</taxon>
        <taxon>Bacillati</taxon>
        <taxon>Armatimonadota</taxon>
        <taxon>Armatimonadia</taxon>
        <taxon>Armatimonadales</taxon>
        <taxon>Armatimonadaceae</taxon>
        <taxon>Armatimonas</taxon>
    </lineage>
</organism>
<dbReference type="EMBL" id="JACHGW010000003">
    <property type="protein sequence ID" value="MBB6051357.1"/>
    <property type="molecule type" value="Genomic_DNA"/>
</dbReference>
<dbReference type="GO" id="GO:0016787">
    <property type="term" value="F:hydrolase activity"/>
    <property type="evidence" value="ECO:0007669"/>
    <property type="project" value="UniProtKB-KW"/>
</dbReference>
<dbReference type="Pfam" id="PF01850">
    <property type="entry name" value="PIN"/>
    <property type="match status" value="1"/>
</dbReference>
<evidence type="ECO:0000256" key="1">
    <source>
        <dbReference type="ARBA" id="ARBA00001946"/>
    </source>
</evidence>
<dbReference type="PANTHER" id="PTHR33653:SF1">
    <property type="entry name" value="RIBONUCLEASE VAPC2"/>
    <property type="match status" value="1"/>
</dbReference>
<dbReference type="PANTHER" id="PTHR33653">
    <property type="entry name" value="RIBONUCLEASE VAPC2"/>
    <property type="match status" value="1"/>
</dbReference>
<reference evidence="9 10" key="1">
    <citation type="submission" date="2020-08" db="EMBL/GenBank/DDBJ databases">
        <title>Genomic Encyclopedia of Type Strains, Phase IV (KMG-IV): sequencing the most valuable type-strain genomes for metagenomic binning, comparative biology and taxonomic classification.</title>
        <authorList>
            <person name="Goeker M."/>
        </authorList>
    </citation>
    <scope>NUCLEOTIDE SEQUENCE [LARGE SCALE GENOMIC DNA]</scope>
    <source>
        <strain evidence="9 10">DSM 23562</strain>
    </source>
</reference>
<dbReference type="RefSeq" id="WP_184198159.1">
    <property type="nucleotide sequence ID" value="NZ_JACHGW010000003.1"/>
</dbReference>
<comment type="similarity">
    <text evidence="7">Belongs to the PINc/VapC protein family.</text>
</comment>
<evidence type="ECO:0000256" key="2">
    <source>
        <dbReference type="ARBA" id="ARBA00022649"/>
    </source>
</evidence>
<dbReference type="GO" id="GO:0004518">
    <property type="term" value="F:nuclease activity"/>
    <property type="evidence" value="ECO:0007669"/>
    <property type="project" value="UniProtKB-KW"/>
</dbReference>
<evidence type="ECO:0000256" key="5">
    <source>
        <dbReference type="ARBA" id="ARBA00022801"/>
    </source>
</evidence>
<dbReference type="InterPro" id="IPR002716">
    <property type="entry name" value="PIN_dom"/>
</dbReference>
<dbReference type="GO" id="GO:0046872">
    <property type="term" value="F:metal ion binding"/>
    <property type="evidence" value="ECO:0007669"/>
    <property type="project" value="UniProtKB-KW"/>
</dbReference>
<comment type="cofactor">
    <cofactor evidence="1">
        <name>Mg(2+)</name>
        <dbReference type="ChEBI" id="CHEBI:18420"/>
    </cofactor>
</comment>
<evidence type="ECO:0000256" key="3">
    <source>
        <dbReference type="ARBA" id="ARBA00022722"/>
    </source>
</evidence>
<sequence>MSLLLLDTNILIHGARRSDVWAQIVSLCDPMLALPIPLVHIVSHGESLSFAEQRSWGEERRKQLTYLLGYFEMITIDPLDLDSYALLDSYSRRKGFRMGKNDLWIAAAAHTSGATIVTTDRDFDHLDGKFLQRLWIDPTTP</sequence>
<keyword evidence="6" id="KW-0460">Magnesium</keyword>
<dbReference type="SUPFAM" id="SSF88723">
    <property type="entry name" value="PIN domain-like"/>
    <property type="match status" value="1"/>
</dbReference>
<keyword evidence="5" id="KW-0378">Hydrolase</keyword>
<accession>A0A7W9SR91</accession>
<comment type="caution">
    <text evidence="9">The sequence shown here is derived from an EMBL/GenBank/DDBJ whole genome shotgun (WGS) entry which is preliminary data.</text>
</comment>
<protein>
    <submittedName>
        <fullName evidence="9">Putative nucleic acid-binding protein</fullName>
    </submittedName>
</protein>
<name>A0A7W9SR91_ARMRO</name>
<keyword evidence="2" id="KW-1277">Toxin-antitoxin system</keyword>
<proteinExistence type="inferred from homology"/>
<keyword evidence="10" id="KW-1185">Reference proteome</keyword>
<evidence type="ECO:0000313" key="9">
    <source>
        <dbReference type="EMBL" id="MBB6051357.1"/>
    </source>
</evidence>